<dbReference type="EMBL" id="MN928932">
    <property type="protein sequence ID" value="QJI53706.1"/>
    <property type="molecule type" value="Genomic_DNA"/>
</dbReference>
<name>A0A6M3YUG9_9VIRU</name>
<proteinExistence type="inferred from homology"/>
<keyword evidence="8" id="KW-0235">DNA replication</keyword>
<organism evidence="21">
    <name type="scientific">Cressdnaviricota sp</name>
    <dbReference type="NCBI Taxonomy" id="2748378"/>
    <lineage>
        <taxon>Viruses</taxon>
        <taxon>Monodnaviria</taxon>
        <taxon>Shotokuvirae</taxon>
        <taxon>Cressdnaviricota</taxon>
    </lineage>
</organism>
<evidence type="ECO:0000256" key="6">
    <source>
        <dbReference type="ARBA" id="ARBA00022679"/>
    </source>
</evidence>
<sequence>MMAPDRRVRQSLAKRWLFTLNNYSDDEVQSVWSFLRGSCSYAIVGKERGENLTPHLQGYFILRVQRRLSSLKDELSSRAHLEIARGSPESNREYCSKEGSFDEIGVCPKGNGHKSRDELAAEWNEAFSGGRRALEDFGVANPGAYAFSRHTLLRNSLASAVPRERPGIRVEWLYGQPGVGKSRMAHERLPDSFIKDPMTKWWTGYMLETSVIIDDFGKRGIGINHLLRWFDRYKCYVETKGDVVPLFADQFIVTSNFHPRDCFFNDDGSVHDQIDALLRRMHVTHVLAYSAINSGL</sequence>
<dbReference type="InterPro" id="IPR000605">
    <property type="entry name" value="Helicase_SF3_ssDNA/RNA_vir"/>
</dbReference>
<keyword evidence="11" id="KW-0547">Nucleotide-binding</keyword>
<evidence type="ECO:0000256" key="10">
    <source>
        <dbReference type="ARBA" id="ARBA00022723"/>
    </source>
</evidence>
<dbReference type="GO" id="GO:0004519">
    <property type="term" value="F:endonuclease activity"/>
    <property type="evidence" value="ECO:0007669"/>
    <property type="project" value="UniProtKB-KW"/>
</dbReference>
<comment type="catalytic activity">
    <reaction evidence="19">
        <text>ATP + H2O = ADP + phosphate + H(+)</text>
        <dbReference type="Rhea" id="RHEA:13065"/>
        <dbReference type="ChEBI" id="CHEBI:15377"/>
        <dbReference type="ChEBI" id="CHEBI:15378"/>
        <dbReference type="ChEBI" id="CHEBI:30616"/>
        <dbReference type="ChEBI" id="CHEBI:43474"/>
        <dbReference type="ChEBI" id="CHEBI:456216"/>
    </reaction>
</comment>
<dbReference type="GO" id="GO:0042025">
    <property type="term" value="C:host cell nucleus"/>
    <property type="evidence" value="ECO:0007669"/>
    <property type="project" value="UniProtKB-SubCell"/>
</dbReference>
<keyword evidence="14" id="KW-0190">Covalent protein-DNA linkage</keyword>
<keyword evidence="15" id="KW-0238">DNA-binding</keyword>
<evidence type="ECO:0000256" key="1">
    <source>
        <dbReference type="ARBA" id="ARBA00001936"/>
    </source>
</evidence>
<dbReference type="Pfam" id="PF00910">
    <property type="entry name" value="RNA_helicase"/>
    <property type="match status" value="1"/>
</dbReference>
<keyword evidence="6" id="KW-0808">Transferase</keyword>
<evidence type="ECO:0000256" key="17">
    <source>
        <dbReference type="ARBA" id="ARBA00030754"/>
    </source>
</evidence>
<evidence type="ECO:0000256" key="2">
    <source>
        <dbReference type="ARBA" id="ARBA00004147"/>
    </source>
</evidence>
<dbReference type="GO" id="GO:0006260">
    <property type="term" value="P:DNA replication"/>
    <property type="evidence" value="ECO:0007669"/>
    <property type="project" value="UniProtKB-KW"/>
</dbReference>
<evidence type="ECO:0000256" key="19">
    <source>
        <dbReference type="ARBA" id="ARBA00049360"/>
    </source>
</evidence>
<feature type="domain" description="CRESS-DNA virus Rep endonuclease" evidence="20">
    <location>
        <begin position="10"/>
        <end position="107"/>
    </location>
</feature>
<keyword evidence="7" id="KW-0548">Nucleotidyltransferase</keyword>
<dbReference type="GO" id="GO:0003724">
    <property type="term" value="F:RNA helicase activity"/>
    <property type="evidence" value="ECO:0007669"/>
    <property type="project" value="InterPro"/>
</dbReference>
<keyword evidence="10" id="KW-0479">Metal-binding</keyword>
<dbReference type="InterPro" id="IPR027417">
    <property type="entry name" value="P-loop_NTPase"/>
</dbReference>
<evidence type="ECO:0000256" key="13">
    <source>
        <dbReference type="ARBA" id="ARBA00022801"/>
    </source>
</evidence>
<keyword evidence="9" id="KW-0540">Nuclease</keyword>
<dbReference type="GO" id="GO:0003677">
    <property type="term" value="F:DNA binding"/>
    <property type="evidence" value="ECO:0007669"/>
    <property type="project" value="UniProtKB-KW"/>
</dbReference>
<evidence type="ECO:0000256" key="8">
    <source>
        <dbReference type="ARBA" id="ARBA00022705"/>
    </source>
</evidence>
<accession>A0A6M3YUG9</accession>
<evidence type="ECO:0000256" key="16">
    <source>
        <dbReference type="ARBA" id="ARBA00023268"/>
    </source>
</evidence>
<dbReference type="InterPro" id="IPR049912">
    <property type="entry name" value="CRESS_DNA_REP"/>
</dbReference>
<evidence type="ECO:0000256" key="4">
    <source>
        <dbReference type="ARBA" id="ARBA00014531"/>
    </source>
</evidence>
<dbReference type="GO" id="GO:0016787">
    <property type="term" value="F:hydrolase activity"/>
    <property type="evidence" value="ECO:0007669"/>
    <property type="project" value="UniProtKB-KW"/>
</dbReference>
<dbReference type="SUPFAM" id="SSF52540">
    <property type="entry name" value="P-loop containing nucleoside triphosphate hydrolases"/>
    <property type="match status" value="1"/>
</dbReference>
<dbReference type="GO" id="GO:0000166">
    <property type="term" value="F:nucleotide binding"/>
    <property type="evidence" value="ECO:0007669"/>
    <property type="project" value="UniProtKB-KW"/>
</dbReference>
<keyword evidence="5" id="KW-1048">Host nucleus</keyword>
<evidence type="ECO:0000256" key="15">
    <source>
        <dbReference type="ARBA" id="ARBA00023125"/>
    </source>
</evidence>
<protein>
    <recommendedName>
        <fullName evidence="4">Replication-associated protein</fullName>
    </recommendedName>
    <alternativeName>
        <fullName evidence="17">ATP-dependent helicase Rep</fullName>
    </alternativeName>
    <alternativeName>
        <fullName evidence="18">RepP</fullName>
    </alternativeName>
</protein>
<dbReference type="Gene3D" id="3.40.1310.20">
    <property type="match status" value="1"/>
</dbReference>
<evidence type="ECO:0000256" key="5">
    <source>
        <dbReference type="ARBA" id="ARBA00022562"/>
    </source>
</evidence>
<evidence type="ECO:0000256" key="7">
    <source>
        <dbReference type="ARBA" id="ARBA00022695"/>
    </source>
</evidence>
<evidence type="ECO:0000313" key="21">
    <source>
        <dbReference type="EMBL" id="QJI53706.1"/>
    </source>
</evidence>
<evidence type="ECO:0000256" key="11">
    <source>
        <dbReference type="ARBA" id="ARBA00022741"/>
    </source>
</evidence>
<comment type="subcellular location">
    <subcellularLocation>
        <location evidence="2">Host nucleus</location>
    </subcellularLocation>
</comment>
<dbReference type="GO" id="GO:0003723">
    <property type="term" value="F:RNA binding"/>
    <property type="evidence" value="ECO:0007669"/>
    <property type="project" value="InterPro"/>
</dbReference>
<dbReference type="PROSITE" id="PS52020">
    <property type="entry name" value="CRESS_DNA_REP"/>
    <property type="match status" value="1"/>
</dbReference>
<evidence type="ECO:0000256" key="9">
    <source>
        <dbReference type="ARBA" id="ARBA00022722"/>
    </source>
</evidence>
<keyword evidence="16" id="KW-0511">Multifunctional enzyme</keyword>
<reference evidence="21" key="1">
    <citation type="submission" date="2020-01" db="EMBL/GenBank/DDBJ databases">
        <title>Novel CRESS-DNA virus.</title>
        <authorList>
            <person name="Liu Q."/>
            <person name="Shan T."/>
            <person name="Yang S."/>
            <person name="Zhang W."/>
        </authorList>
    </citation>
    <scope>NUCLEOTIDE SEQUENCE</scope>
    <source>
        <strain evidence="21">Hbl169cre1</strain>
    </source>
</reference>
<comment type="similarity">
    <text evidence="3">Belongs to the nanoviruses/circoviruses replication-associated protein family.</text>
</comment>
<keyword evidence="13" id="KW-0378">Hydrolase</keyword>
<keyword evidence="12" id="KW-0255">Endonuclease</keyword>
<dbReference type="Pfam" id="PF02407">
    <property type="entry name" value="Viral_Rep"/>
    <property type="match status" value="1"/>
</dbReference>
<dbReference type="GO" id="GO:0046872">
    <property type="term" value="F:metal ion binding"/>
    <property type="evidence" value="ECO:0007669"/>
    <property type="project" value="UniProtKB-KW"/>
</dbReference>
<evidence type="ECO:0000256" key="12">
    <source>
        <dbReference type="ARBA" id="ARBA00022759"/>
    </source>
</evidence>
<evidence type="ECO:0000256" key="14">
    <source>
        <dbReference type="ARBA" id="ARBA00023124"/>
    </source>
</evidence>
<evidence type="ECO:0000259" key="20">
    <source>
        <dbReference type="PROSITE" id="PS52020"/>
    </source>
</evidence>
<dbReference type="GO" id="GO:0016779">
    <property type="term" value="F:nucleotidyltransferase activity"/>
    <property type="evidence" value="ECO:0007669"/>
    <property type="project" value="UniProtKB-KW"/>
</dbReference>
<evidence type="ECO:0000256" key="3">
    <source>
        <dbReference type="ARBA" id="ARBA00008545"/>
    </source>
</evidence>
<evidence type="ECO:0000256" key="18">
    <source>
        <dbReference type="ARBA" id="ARBA00032243"/>
    </source>
</evidence>
<comment type="cofactor">
    <cofactor evidence="1">
        <name>Mn(2+)</name>
        <dbReference type="ChEBI" id="CHEBI:29035"/>
    </cofactor>
</comment>